<dbReference type="EMBL" id="BGPR01110077">
    <property type="protein sequence ID" value="GBM88014.1"/>
    <property type="molecule type" value="Genomic_DNA"/>
</dbReference>
<protein>
    <submittedName>
        <fullName evidence="1">Uncharacterized protein</fullName>
    </submittedName>
</protein>
<name>A0A4Y2JDL2_ARAVE</name>
<evidence type="ECO:0000313" key="1">
    <source>
        <dbReference type="EMBL" id="GBM88014.1"/>
    </source>
</evidence>
<comment type="caution">
    <text evidence="1">The sequence shown here is derived from an EMBL/GenBank/DDBJ whole genome shotgun (WGS) entry which is preliminary data.</text>
</comment>
<proteinExistence type="predicted"/>
<dbReference type="Proteomes" id="UP000499080">
    <property type="component" value="Unassembled WGS sequence"/>
</dbReference>
<evidence type="ECO:0000313" key="2">
    <source>
        <dbReference type="Proteomes" id="UP000499080"/>
    </source>
</evidence>
<gene>
    <name evidence="1" type="ORF">AVEN_54801_1</name>
</gene>
<keyword evidence="2" id="KW-1185">Reference proteome</keyword>
<reference evidence="1 2" key="1">
    <citation type="journal article" date="2019" name="Sci. Rep.">
        <title>Orb-weaving spider Araneus ventricosus genome elucidates the spidroin gene catalogue.</title>
        <authorList>
            <person name="Kono N."/>
            <person name="Nakamura H."/>
            <person name="Ohtoshi R."/>
            <person name="Moran D.A.P."/>
            <person name="Shinohara A."/>
            <person name="Yoshida Y."/>
            <person name="Fujiwara M."/>
            <person name="Mori M."/>
            <person name="Tomita M."/>
            <person name="Arakawa K."/>
        </authorList>
    </citation>
    <scope>NUCLEOTIDE SEQUENCE [LARGE SCALE GENOMIC DNA]</scope>
</reference>
<accession>A0A4Y2JDL2</accession>
<organism evidence="1 2">
    <name type="scientific">Araneus ventricosus</name>
    <name type="common">Orbweaver spider</name>
    <name type="synonym">Epeira ventricosa</name>
    <dbReference type="NCBI Taxonomy" id="182803"/>
    <lineage>
        <taxon>Eukaryota</taxon>
        <taxon>Metazoa</taxon>
        <taxon>Ecdysozoa</taxon>
        <taxon>Arthropoda</taxon>
        <taxon>Chelicerata</taxon>
        <taxon>Arachnida</taxon>
        <taxon>Araneae</taxon>
        <taxon>Araneomorphae</taxon>
        <taxon>Entelegynae</taxon>
        <taxon>Araneoidea</taxon>
        <taxon>Araneidae</taxon>
        <taxon>Araneus</taxon>
    </lineage>
</organism>
<dbReference type="AlphaFoldDB" id="A0A4Y2JDL2"/>
<sequence>MEAPSQYTKSKLTSECGAAVLCPGVVSPHHLDGGSRHENILDHFQLVCSEEDPQSALVVACQLRGRR</sequence>